<comment type="similarity">
    <text evidence="2 6">Belongs to the RRF family.</text>
</comment>
<evidence type="ECO:0000256" key="5">
    <source>
        <dbReference type="ARBA" id="ARBA00025050"/>
    </source>
</evidence>
<evidence type="ECO:0000313" key="10">
    <source>
        <dbReference type="Proteomes" id="UP000681075"/>
    </source>
</evidence>
<keyword evidence="10" id="KW-1185">Reference proteome</keyword>
<accession>A0A8S8X949</accession>
<proteinExistence type="inferred from homology"/>
<feature type="coiled-coil region" evidence="7">
    <location>
        <begin position="139"/>
        <end position="166"/>
    </location>
</feature>
<keyword evidence="7" id="KW-0175">Coiled coil</keyword>
<dbReference type="Gene3D" id="1.10.132.20">
    <property type="entry name" value="Ribosome-recycling factor"/>
    <property type="match status" value="1"/>
</dbReference>
<dbReference type="FunFam" id="1.10.132.20:FF:000001">
    <property type="entry name" value="Ribosome-recycling factor"/>
    <property type="match status" value="1"/>
</dbReference>
<protein>
    <recommendedName>
        <fullName evidence="6">Ribosome-recycling factor</fullName>
        <shortName evidence="6">RRF</shortName>
    </recommendedName>
    <alternativeName>
        <fullName evidence="6">Ribosome-releasing factor</fullName>
    </alternativeName>
</protein>
<evidence type="ECO:0000259" key="8">
    <source>
        <dbReference type="Pfam" id="PF01765"/>
    </source>
</evidence>
<dbReference type="Proteomes" id="UP000681075">
    <property type="component" value="Unassembled WGS sequence"/>
</dbReference>
<comment type="function">
    <text evidence="5 6">Responsible for the release of ribosomes from messenger RNA at the termination of protein biosynthesis. May increase the efficiency of translation by recycling ribosomes from one round of translation to another.</text>
</comment>
<dbReference type="InterPro" id="IPR002661">
    <property type="entry name" value="Ribosome_recyc_fac"/>
</dbReference>
<dbReference type="SUPFAM" id="SSF55194">
    <property type="entry name" value="Ribosome recycling factor, RRF"/>
    <property type="match status" value="1"/>
</dbReference>
<sequence>MTHPKLADVNRRMDSALEVLRKEFAGLRTGRASASLLEPVMVEAYGQTMPITQVGTVSAPEPRLITVSVWDKGMVAAVAKAIGAAGLGLNAQADGTTVRVPIPELNQERRAELAKVAGKYSEEARVAVRNVRRDGMDLLKKAEKDREISEDEHKRLAEEVQKLTDAHIKKIDEALASKEKEIKQV</sequence>
<dbReference type="RefSeq" id="WP_420241636.1">
    <property type="nucleotide sequence ID" value="NZ_BOPV01000001.1"/>
</dbReference>
<comment type="subcellular location">
    <subcellularLocation>
        <location evidence="1 6">Cytoplasm</location>
    </subcellularLocation>
</comment>
<dbReference type="NCBIfam" id="TIGR00496">
    <property type="entry name" value="frr"/>
    <property type="match status" value="1"/>
</dbReference>
<dbReference type="GO" id="GO:0043023">
    <property type="term" value="F:ribosomal large subunit binding"/>
    <property type="evidence" value="ECO:0007669"/>
    <property type="project" value="TreeGrafter"/>
</dbReference>
<dbReference type="PANTHER" id="PTHR20982">
    <property type="entry name" value="RIBOSOME RECYCLING FACTOR"/>
    <property type="match status" value="1"/>
</dbReference>
<dbReference type="PANTHER" id="PTHR20982:SF3">
    <property type="entry name" value="MITOCHONDRIAL RIBOSOME RECYCLING FACTOR PSEUDO 1"/>
    <property type="match status" value="1"/>
</dbReference>
<dbReference type="GO" id="GO:0005829">
    <property type="term" value="C:cytosol"/>
    <property type="evidence" value="ECO:0007669"/>
    <property type="project" value="GOC"/>
</dbReference>
<evidence type="ECO:0000256" key="2">
    <source>
        <dbReference type="ARBA" id="ARBA00005912"/>
    </source>
</evidence>
<feature type="domain" description="Ribosome recycling factor" evidence="8">
    <location>
        <begin position="20"/>
        <end position="182"/>
    </location>
</feature>
<dbReference type="FunFam" id="3.30.1360.40:FF:000001">
    <property type="entry name" value="Ribosome-recycling factor"/>
    <property type="match status" value="1"/>
</dbReference>
<name>A0A8S8X949_9PROT</name>
<dbReference type="EMBL" id="BOPV01000001">
    <property type="protein sequence ID" value="GIL38592.1"/>
    <property type="molecule type" value="Genomic_DNA"/>
</dbReference>
<dbReference type="Pfam" id="PF01765">
    <property type="entry name" value="RRF"/>
    <property type="match status" value="1"/>
</dbReference>
<evidence type="ECO:0000256" key="6">
    <source>
        <dbReference type="HAMAP-Rule" id="MF_00040"/>
    </source>
</evidence>
<dbReference type="InterPro" id="IPR023584">
    <property type="entry name" value="Ribosome_recyc_fac_dom"/>
</dbReference>
<evidence type="ECO:0000313" key="9">
    <source>
        <dbReference type="EMBL" id="GIL38592.1"/>
    </source>
</evidence>
<evidence type="ECO:0000256" key="3">
    <source>
        <dbReference type="ARBA" id="ARBA00022490"/>
    </source>
</evidence>
<evidence type="ECO:0000256" key="1">
    <source>
        <dbReference type="ARBA" id="ARBA00004496"/>
    </source>
</evidence>
<evidence type="ECO:0000256" key="4">
    <source>
        <dbReference type="ARBA" id="ARBA00022917"/>
    </source>
</evidence>
<keyword evidence="4 6" id="KW-0648">Protein biosynthesis</keyword>
<evidence type="ECO:0000256" key="7">
    <source>
        <dbReference type="SAM" id="Coils"/>
    </source>
</evidence>
<dbReference type="GO" id="GO:0002184">
    <property type="term" value="P:cytoplasmic translational termination"/>
    <property type="evidence" value="ECO:0007669"/>
    <property type="project" value="TreeGrafter"/>
</dbReference>
<dbReference type="CDD" id="cd00520">
    <property type="entry name" value="RRF"/>
    <property type="match status" value="1"/>
</dbReference>
<reference evidence="9" key="1">
    <citation type="submission" date="2021-02" db="EMBL/GenBank/DDBJ databases">
        <title>Genome sequence of Rhodospirillales sp. strain TMPK1 isolated from soil.</title>
        <authorList>
            <person name="Nakai R."/>
            <person name="Kusada H."/>
            <person name="Tamaki H."/>
        </authorList>
    </citation>
    <scope>NUCLEOTIDE SEQUENCE</scope>
    <source>
        <strain evidence="9">TMPK1</strain>
    </source>
</reference>
<comment type="caution">
    <text evidence="9">The sequence shown here is derived from an EMBL/GenBank/DDBJ whole genome shotgun (WGS) entry which is preliminary data.</text>
</comment>
<dbReference type="AlphaFoldDB" id="A0A8S8X949"/>
<gene>
    <name evidence="6 9" type="primary">frr</name>
    <name evidence="9" type="ORF">TMPK1_08290</name>
</gene>
<dbReference type="InterPro" id="IPR036191">
    <property type="entry name" value="RRF_sf"/>
</dbReference>
<keyword evidence="3 6" id="KW-0963">Cytoplasm</keyword>
<dbReference type="Gene3D" id="3.30.1360.40">
    <property type="match status" value="1"/>
</dbReference>
<dbReference type="HAMAP" id="MF_00040">
    <property type="entry name" value="RRF"/>
    <property type="match status" value="1"/>
</dbReference>
<organism evidence="9 10">
    <name type="scientific">Roseiterribacter gracilis</name>
    <dbReference type="NCBI Taxonomy" id="2812848"/>
    <lineage>
        <taxon>Bacteria</taxon>
        <taxon>Pseudomonadati</taxon>
        <taxon>Pseudomonadota</taxon>
        <taxon>Alphaproteobacteria</taxon>
        <taxon>Rhodospirillales</taxon>
        <taxon>Roseiterribacteraceae</taxon>
        <taxon>Roseiterribacter</taxon>
    </lineage>
</organism>